<accession>A0A6A4GEW1</accession>
<proteinExistence type="predicted"/>
<feature type="region of interest" description="Disordered" evidence="1">
    <location>
        <begin position="1"/>
        <end position="29"/>
    </location>
</feature>
<dbReference type="EMBL" id="ML770274">
    <property type="protein sequence ID" value="KAE9383950.1"/>
    <property type="molecule type" value="Genomic_DNA"/>
</dbReference>
<dbReference type="Proteomes" id="UP000799118">
    <property type="component" value="Unassembled WGS sequence"/>
</dbReference>
<dbReference type="AlphaFoldDB" id="A0A6A4GEW1"/>
<reference evidence="2" key="1">
    <citation type="journal article" date="2019" name="Environ. Microbiol.">
        <title>Fungal ecological strategies reflected in gene transcription - a case study of two litter decomposers.</title>
        <authorList>
            <person name="Barbi F."/>
            <person name="Kohler A."/>
            <person name="Barry K."/>
            <person name="Baskaran P."/>
            <person name="Daum C."/>
            <person name="Fauchery L."/>
            <person name="Ihrmark K."/>
            <person name="Kuo A."/>
            <person name="LaButti K."/>
            <person name="Lipzen A."/>
            <person name="Morin E."/>
            <person name="Grigoriev I.V."/>
            <person name="Henrissat B."/>
            <person name="Lindahl B."/>
            <person name="Martin F."/>
        </authorList>
    </citation>
    <scope>NUCLEOTIDE SEQUENCE</scope>
    <source>
        <strain evidence="2">JB14</strain>
    </source>
</reference>
<protein>
    <submittedName>
        <fullName evidence="2">Uncharacterized protein</fullName>
    </submittedName>
</protein>
<evidence type="ECO:0000256" key="1">
    <source>
        <dbReference type="SAM" id="MobiDB-lite"/>
    </source>
</evidence>
<sequence>MGWSKSGLKDRGAKRAGAKNNLTNEHNALPEQVLPDFQLVLKQNNGQNLERGNGLLGEHSKFIKDRITELLKNAEFLQPGENGGGNALKETNLEPKAAEDELSFMAQRITKCNYLAFICTGESEGGWKV</sequence>
<evidence type="ECO:0000313" key="2">
    <source>
        <dbReference type="EMBL" id="KAE9383950.1"/>
    </source>
</evidence>
<keyword evidence="3" id="KW-1185">Reference proteome</keyword>
<gene>
    <name evidence="2" type="ORF">BT96DRAFT_950919</name>
</gene>
<organism evidence="2 3">
    <name type="scientific">Gymnopus androsaceus JB14</name>
    <dbReference type="NCBI Taxonomy" id="1447944"/>
    <lineage>
        <taxon>Eukaryota</taxon>
        <taxon>Fungi</taxon>
        <taxon>Dikarya</taxon>
        <taxon>Basidiomycota</taxon>
        <taxon>Agaricomycotina</taxon>
        <taxon>Agaricomycetes</taxon>
        <taxon>Agaricomycetidae</taxon>
        <taxon>Agaricales</taxon>
        <taxon>Marasmiineae</taxon>
        <taxon>Omphalotaceae</taxon>
        <taxon>Gymnopus</taxon>
    </lineage>
</organism>
<name>A0A6A4GEW1_9AGAR</name>
<evidence type="ECO:0000313" key="3">
    <source>
        <dbReference type="Proteomes" id="UP000799118"/>
    </source>
</evidence>